<dbReference type="RefSeq" id="XP_028462940.1">
    <property type="nucleotide sequence ID" value="XM_028609604.1"/>
</dbReference>
<evidence type="ECO:0000313" key="2">
    <source>
        <dbReference type="Proteomes" id="UP000272025"/>
    </source>
</evidence>
<organism evidence="1 2">
    <name type="scientific">Sodiomyces alkalinus (strain CBS 110278 / VKM F-3762 / F11)</name>
    <name type="common">Alkaliphilic filamentous fungus</name>
    <dbReference type="NCBI Taxonomy" id="1314773"/>
    <lineage>
        <taxon>Eukaryota</taxon>
        <taxon>Fungi</taxon>
        <taxon>Dikarya</taxon>
        <taxon>Ascomycota</taxon>
        <taxon>Pezizomycotina</taxon>
        <taxon>Sordariomycetes</taxon>
        <taxon>Hypocreomycetidae</taxon>
        <taxon>Glomerellales</taxon>
        <taxon>Plectosphaerellaceae</taxon>
        <taxon>Sodiomyces</taxon>
    </lineage>
</organism>
<dbReference type="AlphaFoldDB" id="A0A3N2PL48"/>
<sequence>MTSTTYTFSNPGLSSPGDDIQYPPGFGLKDVVAWGITGLVVLDAATKTVITTPFDPKSRGLIEKERQIYERLTKLAKHEGILPCQSLTGAGFVSNTPRIMTCSPLSDGSTSILVAVSAGWLSSPMLSLSYTTPASSTGDVTTANVFLDDKLNVKLADFAGSSIDSLPLLVSVTVASLGSLGRIVKTCWDGGYDDSKALAKDLGFMGFGNP</sequence>
<gene>
    <name evidence="1" type="ORF">SODALDRAFT_321193</name>
</gene>
<dbReference type="EMBL" id="ML119062">
    <property type="protein sequence ID" value="ROT35134.1"/>
    <property type="molecule type" value="Genomic_DNA"/>
</dbReference>
<dbReference type="Proteomes" id="UP000272025">
    <property type="component" value="Unassembled WGS sequence"/>
</dbReference>
<protein>
    <submittedName>
        <fullName evidence="1">Uncharacterized protein</fullName>
    </submittedName>
</protein>
<reference evidence="1 2" key="1">
    <citation type="journal article" date="2018" name="Mol. Ecol.">
        <title>The obligate alkalophilic soda-lake fungus Sodiomyces alkalinus has shifted to a protein diet.</title>
        <authorList>
            <person name="Grum-Grzhimaylo A.A."/>
            <person name="Falkoski D.L."/>
            <person name="van den Heuvel J."/>
            <person name="Valero-Jimenez C.A."/>
            <person name="Min B."/>
            <person name="Choi I.G."/>
            <person name="Lipzen A."/>
            <person name="Daum C.G."/>
            <person name="Aanen D.K."/>
            <person name="Tsang A."/>
            <person name="Henrissat B."/>
            <person name="Bilanenko E.N."/>
            <person name="de Vries R.P."/>
            <person name="van Kan J.A.L."/>
            <person name="Grigoriev I.V."/>
            <person name="Debets A.J.M."/>
        </authorList>
    </citation>
    <scope>NUCLEOTIDE SEQUENCE [LARGE SCALE GENOMIC DNA]</scope>
    <source>
        <strain evidence="1 2">F11</strain>
    </source>
</reference>
<dbReference type="OrthoDB" id="4868353at2759"/>
<evidence type="ECO:0000313" key="1">
    <source>
        <dbReference type="EMBL" id="ROT35134.1"/>
    </source>
</evidence>
<proteinExistence type="predicted"/>
<dbReference type="STRING" id="1314773.A0A3N2PL48"/>
<name>A0A3N2PL48_SODAK</name>
<keyword evidence="2" id="KW-1185">Reference proteome</keyword>
<accession>A0A3N2PL48</accession>
<dbReference type="GeneID" id="39578082"/>